<name>A0A7K1XTB2_9SPHI</name>
<feature type="domain" description="Response regulatory" evidence="3">
    <location>
        <begin position="11"/>
        <end position="124"/>
    </location>
</feature>
<dbReference type="PANTHER" id="PTHR44591:SF3">
    <property type="entry name" value="RESPONSE REGULATORY DOMAIN-CONTAINING PROTEIN"/>
    <property type="match status" value="1"/>
</dbReference>
<evidence type="ECO:0000313" key="4">
    <source>
        <dbReference type="EMBL" id="MXV13756.1"/>
    </source>
</evidence>
<dbReference type="PANTHER" id="PTHR44591">
    <property type="entry name" value="STRESS RESPONSE REGULATOR PROTEIN 1"/>
    <property type="match status" value="1"/>
</dbReference>
<dbReference type="GO" id="GO:0000160">
    <property type="term" value="P:phosphorelay signal transduction system"/>
    <property type="evidence" value="ECO:0007669"/>
    <property type="project" value="InterPro"/>
</dbReference>
<organism evidence="4 5">
    <name type="scientific">Hufsiella ginkgonis</name>
    <dbReference type="NCBI Taxonomy" id="2695274"/>
    <lineage>
        <taxon>Bacteria</taxon>
        <taxon>Pseudomonadati</taxon>
        <taxon>Bacteroidota</taxon>
        <taxon>Sphingobacteriia</taxon>
        <taxon>Sphingobacteriales</taxon>
        <taxon>Sphingobacteriaceae</taxon>
        <taxon>Hufsiella</taxon>
    </lineage>
</organism>
<keyword evidence="5" id="KW-1185">Reference proteome</keyword>
<dbReference type="SMART" id="SM00448">
    <property type="entry name" value="REC"/>
    <property type="match status" value="1"/>
</dbReference>
<evidence type="ECO:0000259" key="3">
    <source>
        <dbReference type="PROSITE" id="PS50110"/>
    </source>
</evidence>
<evidence type="ECO:0000313" key="5">
    <source>
        <dbReference type="Proteomes" id="UP000451233"/>
    </source>
</evidence>
<dbReference type="Pfam" id="PF00072">
    <property type="entry name" value="Response_reg"/>
    <property type="match status" value="1"/>
</dbReference>
<dbReference type="SUPFAM" id="SSF52172">
    <property type="entry name" value="CheY-like"/>
    <property type="match status" value="1"/>
</dbReference>
<dbReference type="PROSITE" id="PS50110">
    <property type="entry name" value="RESPONSE_REGULATORY"/>
    <property type="match status" value="1"/>
</dbReference>
<evidence type="ECO:0000256" key="1">
    <source>
        <dbReference type="ARBA" id="ARBA00022553"/>
    </source>
</evidence>
<dbReference type="InterPro" id="IPR050595">
    <property type="entry name" value="Bact_response_regulator"/>
</dbReference>
<gene>
    <name evidence="4" type="ORF">GS398_00440</name>
</gene>
<protein>
    <submittedName>
        <fullName evidence="4">Response regulator</fullName>
    </submittedName>
</protein>
<dbReference type="RefSeq" id="WP_160904786.1">
    <property type="nucleotide sequence ID" value="NZ_WVHS01000001.1"/>
</dbReference>
<dbReference type="AlphaFoldDB" id="A0A7K1XTB2"/>
<feature type="modified residue" description="4-aspartylphosphate" evidence="2">
    <location>
        <position position="59"/>
    </location>
</feature>
<dbReference type="Proteomes" id="UP000451233">
    <property type="component" value="Unassembled WGS sequence"/>
</dbReference>
<reference evidence="4 5" key="1">
    <citation type="submission" date="2019-11" db="EMBL/GenBank/DDBJ databases">
        <title>Pedobacter sp. HMF7056 Genome sequencing and assembly.</title>
        <authorList>
            <person name="Kang H."/>
            <person name="Kim H."/>
            <person name="Joh K."/>
        </authorList>
    </citation>
    <scope>NUCLEOTIDE SEQUENCE [LARGE SCALE GENOMIC DNA]</scope>
    <source>
        <strain evidence="4 5">HMF7056</strain>
    </source>
</reference>
<keyword evidence="1 2" id="KW-0597">Phosphoprotein</keyword>
<comment type="caution">
    <text evidence="4">The sequence shown here is derived from an EMBL/GenBank/DDBJ whole genome shotgun (WGS) entry which is preliminary data.</text>
</comment>
<evidence type="ECO:0000256" key="2">
    <source>
        <dbReference type="PROSITE-ProRule" id="PRU00169"/>
    </source>
</evidence>
<sequence>MKEKDRDNAKSVLVVEDDRDISEVVSFILENEGYHVQTNCDGHLFPEDWKDRPSLILLDIWILDVNGGDICDRFKHDPTLKDIPIIMMSANRDLSVIAYNCKADDFLSKPFDIQLLIDKVARLIA</sequence>
<dbReference type="InterPro" id="IPR011006">
    <property type="entry name" value="CheY-like_superfamily"/>
</dbReference>
<dbReference type="Gene3D" id="3.40.50.2300">
    <property type="match status" value="1"/>
</dbReference>
<dbReference type="InterPro" id="IPR001789">
    <property type="entry name" value="Sig_transdc_resp-reg_receiver"/>
</dbReference>
<dbReference type="EMBL" id="WVHS01000001">
    <property type="protein sequence ID" value="MXV13756.1"/>
    <property type="molecule type" value="Genomic_DNA"/>
</dbReference>
<accession>A0A7K1XTB2</accession>
<proteinExistence type="predicted"/>